<dbReference type="AlphaFoldDB" id="A0ABC8Q8X5"/>
<sequence length="82" mass="8423">MTPIHRNISAVPAPPAPGQSASHPTHAHAHAGARASGTLQAVVSAGTQDMLNAAHLEDELNRTQAFAKLMEAGPKAAKDLLV</sequence>
<evidence type="ECO:0000313" key="2">
    <source>
        <dbReference type="EMBL" id="CAJ0778674.1"/>
    </source>
</evidence>
<keyword evidence="3" id="KW-1185">Reference proteome</keyword>
<evidence type="ECO:0000313" key="3">
    <source>
        <dbReference type="Proteomes" id="UP001189663"/>
    </source>
</evidence>
<name>A0ABC8Q8X5_9RALS</name>
<comment type="caution">
    <text evidence="2">The sequence shown here is derived from an EMBL/GenBank/DDBJ whole genome shotgun (WGS) entry which is preliminary data.</text>
</comment>
<organism evidence="2 3">
    <name type="scientific">Ralstonia holmesii</name>
    <dbReference type="NCBI Taxonomy" id="3058602"/>
    <lineage>
        <taxon>Bacteria</taxon>
        <taxon>Pseudomonadati</taxon>
        <taxon>Pseudomonadota</taxon>
        <taxon>Betaproteobacteria</taxon>
        <taxon>Burkholderiales</taxon>
        <taxon>Burkholderiaceae</taxon>
        <taxon>Ralstonia</taxon>
    </lineage>
</organism>
<proteinExistence type="predicted"/>
<dbReference type="EMBL" id="CATZAT010000001">
    <property type="protein sequence ID" value="CAJ0778674.1"/>
    <property type="molecule type" value="Genomic_DNA"/>
</dbReference>
<accession>A0ABC8Q8X5</accession>
<dbReference type="RefSeq" id="WP_316683456.1">
    <property type="nucleotide sequence ID" value="NZ_CATZAT010000001.1"/>
</dbReference>
<feature type="region of interest" description="Disordered" evidence="1">
    <location>
        <begin position="1"/>
        <end position="39"/>
    </location>
</feature>
<protein>
    <recommendedName>
        <fullName evidence="4">Serine kinase/phosphatase</fullName>
    </recommendedName>
</protein>
<reference evidence="2 3" key="1">
    <citation type="submission" date="2023-07" db="EMBL/GenBank/DDBJ databases">
        <authorList>
            <person name="Peeters C."/>
        </authorList>
    </citation>
    <scope>NUCLEOTIDE SEQUENCE [LARGE SCALE GENOMIC DNA]</scope>
    <source>
        <strain evidence="2 3">LMG 18096</strain>
    </source>
</reference>
<evidence type="ECO:0000256" key="1">
    <source>
        <dbReference type="SAM" id="MobiDB-lite"/>
    </source>
</evidence>
<evidence type="ECO:0008006" key="4">
    <source>
        <dbReference type="Google" id="ProtNLM"/>
    </source>
</evidence>
<gene>
    <name evidence="2" type="ORF">LMG18096_00820</name>
</gene>
<dbReference type="Proteomes" id="UP001189663">
    <property type="component" value="Unassembled WGS sequence"/>
</dbReference>